<keyword evidence="3" id="KW-1185">Reference proteome</keyword>
<reference evidence="2 3" key="1">
    <citation type="submission" date="2022-08" db="EMBL/GenBank/DDBJ databases">
        <title>Algoriphagus sp. CAU 1643 isolated from mud.</title>
        <authorList>
            <person name="Kim W."/>
        </authorList>
    </citation>
    <scope>NUCLEOTIDE SEQUENCE [LARGE SCALE GENOMIC DNA]</scope>
    <source>
        <strain evidence="2 3">CAU 1643</strain>
    </source>
</reference>
<feature type="domain" description="Glycosyltransferase 2-like" evidence="1">
    <location>
        <begin position="8"/>
        <end position="122"/>
    </location>
</feature>
<dbReference type="InterPro" id="IPR029044">
    <property type="entry name" value="Nucleotide-diphossugar_trans"/>
</dbReference>
<proteinExistence type="predicted"/>
<dbReference type="SUPFAM" id="SSF53448">
    <property type="entry name" value="Nucleotide-diphospho-sugar transferases"/>
    <property type="match status" value="1"/>
</dbReference>
<dbReference type="RefSeq" id="WP_259412843.1">
    <property type="nucleotide sequence ID" value="NZ_JANWGH010000001.1"/>
</dbReference>
<dbReference type="EMBL" id="JANWGH010000001">
    <property type="protein sequence ID" value="MCS5489168.1"/>
    <property type="molecule type" value="Genomic_DNA"/>
</dbReference>
<evidence type="ECO:0000259" key="1">
    <source>
        <dbReference type="Pfam" id="PF00535"/>
    </source>
</evidence>
<dbReference type="PANTHER" id="PTHR43685:SF2">
    <property type="entry name" value="GLYCOSYLTRANSFERASE 2-LIKE DOMAIN-CONTAINING PROTEIN"/>
    <property type="match status" value="1"/>
</dbReference>
<dbReference type="InterPro" id="IPR001173">
    <property type="entry name" value="Glyco_trans_2-like"/>
</dbReference>
<comment type="caution">
    <text evidence="2">The sequence shown here is derived from an EMBL/GenBank/DDBJ whole genome shotgun (WGS) entry which is preliminary data.</text>
</comment>
<dbReference type="Gene3D" id="3.90.550.10">
    <property type="entry name" value="Spore Coat Polysaccharide Biosynthesis Protein SpsA, Chain A"/>
    <property type="match status" value="1"/>
</dbReference>
<sequence>MNSFNIAVLLTCFNRKEKTKVCLENLFAQELPENTKLSVFVCDDGSTDGTEEMLATAFPQVHVVKGNGKLFWGGGMRKAWNLAIEKQKNDFFLWLNDDTFLYEKALEDLFEDFTKLEKPGIISAACKRPGKDEISYGGLSNDGYILPNGSPQEVTYINGNLVLIPAIVVDEIGMISKSYTHYLGDYDYGLRAQKAGFSCYTTSTFLAECEINAIPYWGDPNQPLATRWKMAHDVKGLAIQEYIAFKKYHHGNLVGLKTWIDSYLKILFPHNYTRIRNFLKDN</sequence>
<name>A0ABT2G1L3_9BACT</name>
<dbReference type="Pfam" id="PF00535">
    <property type="entry name" value="Glycos_transf_2"/>
    <property type="match status" value="1"/>
</dbReference>
<accession>A0ABT2G1L3</accession>
<protein>
    <submittedName>
        <fullName evidence="2">Glycosyltransferase family 2 protein</fullName>
    </submittedName>
</protein>
<dbReference type="Proteomes" id="UP001206788">
    <property type="component" value="Unassembled WGS sequence"/>
</dbReference>
<evidence type="ECO:0000313" key="3">
    <source>
        <dbReference type="Proteomes" id="UP001206788"/>
    </source>
</evidence>
<evidence type="ECO:0000313" key="2">
    <source>
        <dbReference type="EMBL" id="MCS5489168.1"/>
    </source>
</evidence>
<dbReference type="PANTHER" id="PTHR43685">
    <property type="entry name" value="GLYCOSYLTRANSFERASE"/>
    <property type="match status" value="1"/>
</dbReference>
<gene>
    <name evidence="2" type="ORF">NY014_01930</name>
</gene>
<organism evidence="2 3">
    <name type="scientific">Algoriphagus limi</name>
    <dbReference type="NCBI Taxonomy" id="2975273"/>
    <lineage>
        <taxon>Bacteria</taxon>
        <taxon>Pseudomonadati</taxon>
        <taxon>Bacteroidota</taxon>
        <taxon>Cytophagia</taxon>
        <taxon>Cytophagales</taxon>
        <taxon>Cyclobacteriaceae</taxon>
        <taxon>Algoriphagus</taxon>
    </lineage>
</organism>
<dbReference type="InterPro" id="IPR050834">
    <property type="entry name" value="Glycosyltransf_2"/>
</dbReference>